<evidence type="ECO:0000313" key="2">
    <source>
        <dbReference type="Proteomes" id="UP000076858"/>
    </source>
</evidence>
<protein>
    <submittedName>
        <fullName evidence="1">Uncharacterized protein</fullName>
    </submittedName>
</protein>
<comment type="caution">
    <text evidence="1">The sequence shown here is derived from an EMBL/GenBank/DDBJ whole genome shotgun (WGS) entry which is preliminary data.</text>
</comment>
<keyword evidence="2" id="KW-1185">Reference proteome</keyword>
<dbReference type="Proteomes" id="UP000076858">
    <property type="component" value="Unassembled WGS sequence"/>
</dbReference>
<accession>A0A162CKL0</accession>
<reference evidence="1 2" key="1">
    <citation type="submission" date="2016-03" db="EMBL/GenBank/DDBJ databases">
        <title>EvidentialGene: Evidence-directed Construction of Genes on Genomes.</title>
        <authorList>
            <person name="Gilbert D.G."/>
            <person name="Choi J.-H."/>
            <person name="Mockaitis K."/>
            <person name="Colbourne J."/>
            <person name="Pfrender M."/>
        </authorList>
    </citation>
    <scope>NUCLEOTIDE SEQUENCE [LARGE SCALE GENOMIC DNA]</scope>
    <source>
        <strain evidence="1 2">Xinb3</strain>
        <tissue evidence="1">Complete organism</tissue>
    </source>
</reference>
<organism evidence="1 2">
    <name type="scientific">Daphnia magna</name>
    <dbReference type="NCBI Taxonomy" id="35525"/>
    <lineage>
        <taxon>Eukaryota</taxon>
        <taxon>Metazoa</taxon>
        <taxon>Ecdysozoa</taxon>
        <taxon>Arthropoda</taxon>
        <taxon>Crustacea</taxon>
        <taxon>Branchiopoda</taxon>
        <taxon>Diplostraca</taxon>
        <taxon>Cladocera</taxon>
        <taxon>Anomopoda</taxon>
        <taxon>Daphniidae</taxon>
        <taxon>Daphnia</taxon>
    </lineage>
</organism>
<dbReference type="EMBL" id="LRGB01000687">
    <property type="protein sequence ID" value="KZS16952.1"/>
    <property type="molecule type" value="Genomic_DNA"/>
</dbReference>
<name>A0A162CKL0_9CRUS</name>
<sequence length="93" mass="9202">MLDKVVVPLCSDTSVCTVVLSPSVSEVEVTVVTSDSTAVKFSSVSGSGVVVSAVVVPSETVASLVDGLVDVESSVACVVGVPSESKESVGTLS</sequence>
<proteinExistence type="predicted"/>
<dbReference type="AlphaFoldDB" id="A0A162CKL0"/>
<gene>
    <name evidence="1" type="ORF">APZ42_017592</name>
</gene>
<evidence type="ECO:0000313" key="1">
    <source>
        <dbReference type="EMBL" id="KZS16952.1"/>
    </source>
</evidence>